<evidence type="ECO:0000313" key="10">
    <source>
        <dbReference type="Proteomes" id="UP000054172"/>
    </source>
</evidence>
<evidence type="ECO:0008006" key="11">
    <source>
        <dbReference type="Google" id="ProtNLM"/>
    </source>
</evidence>
<dbReference type="EMBL" id="LIIK01000001">
    <property type="protein sequence ID" value="KQM09730.1"/>
    <property type="molecule type" value="Genomic_DNA"/>
</dbReference>
<comment type="caution">
    <text evidence="9">The sequence shown here is derived from an EMBL/GenBank/DDBJ whole genome shotgun (WGS) entry which is preliminary data.</text>
</comment>
<keyword evidence="5" id="KW-0812">Transmembrane</keyword>
<sequence length="486" mass="55198">MLSIAGIALGADTLQRRYITLEECVALARNHSAQALVAKHTLRAAYWQYRSYRAEFLPSLKLTGSLPEFNRRIVRYQREDGSYTYVAENSNTMGLGLSLTQRIGLTGTSLFVKSSAERVDLFGNNRRTNYMTVPVQAGLQHDFFAVNELKWSSRIEPKKFQRAKLQYIAQLERISAEATQLFFDLLIAKQSVDIARLNLANADTLYQIAKGRYNIGTIAQNELLQMELNFLNAGHSLNEAEVQLQLYKFKLISYLGLVPDLDWIPVEPIRPTVAEVKYDRVLALANERNPQLIGFEIDQIEAKKGIASARADMGFQANVQLTYGLTQQAETLPDSYKSPMDQQGVRLTVGIPILDWGRGKGKLQMARSSYEIAKVQAAQSQEEFTQNVYLQVMRYSLLPAQLELAAKADTIAQNRYRITKERFLIGKVDVLELDKAQVDRDAARVAYTRSLLSYWQTYYALRQLALYDPNTDRELDIEPELNGLIR</sequence>
<dbReference type="InterPro" id="IPR051906">
    <property type="entry name" value="TolC-like"/>
</dbReference>
<dbReference type="GO" id="GO:0015288">
    <property type="term" value="F:porin activity"/>
    <property type="evidence" value="ECO:0007669"/>
    <property type="project" value="TreeGrafter"/>
</dbReference>
<keyword evidence="7" id="KW-0998">Cell outer membrane</keyword>
<keyword evidence="6" id="KW-0472">Membrane</keyword>
<comment type="similarity">
    <text evidence="2">Belongs to the outer membrane factor (OMF) (TC 1.B.17) family.</text>
</comment>
<dbReference type="Proteomes" id="UP000054172">
    <property type="component" value="Unassembled WGS sequence"/>
</dbReference>
<dbReference type="GO" id="GO:0009279">
    <property type="term" value="C:cell outer membrane"/>
    <property type="evidence" value="ECO:0007669"/>
    <property type="project" value="UniProtKB-SubCell"/>
</dbReference>
<gene>
    <name evidence="8" type="ORF">AL399_00035</name>
    <name evidence="9" type="ORF">AL399_00305</name>
</gene>
<evidence type="ECO:0000313" key="9">
    <source>
        <dbReference type="EMBL" id="KQM09738.1"/>
    </source>
</evidence>
<accession>A0A0Q4BAP7</accession>
<dbReference type="GO" id="GO:1990281">
    <property type="term" value="C:efflux pump complex"/>
    <property type="evidence" value="ECO:0007669"/>
    <property type="project" value="TreeGrafter"/>
</dbReference>
<evidence type="ECO:0000313" key="8">
    <source>
        <dbReference type="EMBL" id="KQM09730.1"/>
    </source>
</evidence>
<organism evidence="9 10">
    <name type="scientific">Candidatus [Bacteroides] periocalifornicus</name>
    <dbReference type="NCBI Taxonomy" id="1702214"/>
    <lineage>
        <taxon>Bacteria</taxon>
        <taxon>Pseudomonadati</taxon>
        <taxon>Bacteroidota</taxon>
    </lineage>
</organism>
<name>A0A0Q4BAP7_9BACT</name>
<protein>
    <recommendedName>
        <fullName evidence="11">Transporter</fullName>
    </recommendedName>
</protein>
<evidence type="ECO:0000256" key="3">
    <source>
        <dbReference type="ARBA" id="ARBA00022448"/>
    </source>
</evidence>
<proteinExistence type="inferred from homology"/>
<dbReference type="GO" id="GO:0015562">
    <property type="term" value="F:efflux transmembrane transporter activity"/>
    <property type="evidence" value="ECO:0007669"/>
    <property type="project" value="InterPro"/>
</dbReference>
<keyword evidence="3" id="KW-0813">Transport</keyword>
<dbReference type="PATRIC" id="fig|1702214.3.peg.188"/>
<evidence type="ECO:0000256" key="5">
    <source>
        <dbReference type="ARBA" id="ARBA00022692"/>
    </source>
</evidence>
<dbReference type="PANTHER" id="PTHR30026:SF20">
    <property type="entry name" value="OUTER MEMBRANE PROTEIN TOLC"/>
    <property type="match status" value="1"/>
</dbReference>
<dbReference type="AlphaFoldDB" id="A0A0Q4BAP7"/>
<comment type="subcellular location">
    <subcellularLocation>
        <location evidence="1">Cell outer membrane</location>
    </subcellularLocation>
</comment>
<reference evidence="9 10" key="1">
    <citation type="submission" date="2015-08" db="EMBL/GenBank/DDBJ databases">
        <title>Candidatus Bacteriodes Periocalifornicus.</title>
        <authorList>
            <person name="McLean J.S."/>
            <person name="Kelley S."/>
        </authorList>
    </citation>
    <scope>NUCLEOTIDE SEQUENCE [LARGE SCALE GENOMIC DNA]</scope>
    <source>
        <strain evidence="9">12B</strain>
    </source>
</reference>
<dbReference type="Gene3D" id="1.20.1600.10">
    <property type="entry name" value="Outer membrane efflux proteins (OEP)"/>
    <property type="match status" value="1"/>
</dbReference>
<evidence type="ECO:0000256" key="4">
    <source>
        <dbReference type="ARBA" id="ARBA00022452"/>
    </source>
</evidence>
<dbReference type="PANTHER" id="PTHR30026">
    <property type="entry name" value="OUTER MEMBRANE PROTEIN TOLC"/>
    <property type="match status" value="1"/>
</dbReference>
<evidence type="ECO:0000256" key="2">
    <source>
        <dbReference type="ARBA" id="ARBA00007613"/>
    </source>
</evidence>
<dbReference type="Pfam" id="PF02321">
    <property type="entry name" value="OEP"/>
    <property type="match status" value="2"/>
</dbReference>
<evidence type="ECO:0000256" key="7">
    <source>
        <dbReference type="ARBA" id="ARBA00023237"/>
    </source>
</evidence>
<dbReference type="SUPFAM" id="SSF56954">
    <property type="entry name" value="Outer membrane efflux proteins (OEP)"/>
    <property type="match status" value="1"/>
</dbReference>
<dbReference type="STRING" id="1702214.AL399_00035"/>
<keyword evidence="10" id="KW-1185">Reference proteome</keyword>
<dbReference type="EMBL" id="LIIK01000001">
    <property type="protein sequence ID" value="KQM09738.1"/>
    <property type="molecule type" value="Genomic_DNA"/>
</dbReference>
<evidence type="ECO:0000256" key="6">
    <source>
        <dbReference type="ARBA" id="ARBA00023136"/>
    </source>
</evidence>
<dbReference type="InterPro" id="IPR003423">
    <property type="entry name" value="OMP_efflux"/>
</dbReference>
<evidence type="ECO:0000256" key="1">
    <source>
        <dbReference type="ARBA" id="ARBA00004442"/>
    </source>
</evidence>
<keyword evidence="4" id="KW-1134">Transmembrane beta strand</keyword>